<dbReference type="AlphaFoldDB" id="A0A6J2XUA1"/>
<dbReference type="CDD" id="cd18315">
    <property type="entry name" value="BTB_POZ_BAB-like"/>
    <property type="match status" value="1"/>
</dbReference>
<evidence type="ECO:0000313" key="8">
    <source>
        <dbReference type="RefSeq" id="XP_030755147.1"/>
    </source>
</evidence>
<dbReference type="SUPFAM" id="SSF54695">
    <property type="entry name" value="POZ domain"/>
    <property type="match status" value="1"/>
</dbReference>
<dbReference type="RefSeq" id="XP_030755147.1">
    <property type="nucleotide sequence ID" value="XM_030899287.1"/>
</dbReference>
<dbReference type="Proteomes" id="UP000504635">
    <property type="component" value="Unplaced"/>
</dbReference>
<keyword evidence="2" id="KW-0539">Nucleus</keyword>
<dbReference type="Gene3D" id="3.30.710.10">
    <property type="entry name" value="Potassium Channel Kv1.1, Chain A"/>
    <property type="match status" value="1"/>
</dbReference>
<comment type="subcellular location">
    <subcellularLocation>
        <location evidence="1">Nucleus</location>
    </subcellularLocation>
</comment>
<evidence type="ECO:0000256" key="2">
    <source>
        <dbReference type="ARBA" id="ARBA00023242"/>
    </source>
</evidence>
<dbReference type="SMART" id="SM00225">
    <property type="entry name" value="BTB"/>
    <property type="match status" value="1"/>
</dbReference>
<dbReference type="OrthoDB" id="7956040at2759"/>
<dbReference type="PANTHER" id="PTHR23110">
    <property type="entry name" value="BTB DOMAIN TRANSCRIPTION FACTOR"/>
    <property type="match status" value="1"/>
</dbReference>
<protein>
    <submittedName>
        <fullName evidence="6 7">Zinc finger protein 131 isoform X1</fullName>
    </submittedName>
</protein>
<dbReference type="PANTHER" id="PTHR23110:SF108">
    <property type="entry name" value="LD19131P"/>
    <property type="match status" value="1"/>
</dbReference>
<dbReference type="InterPro" id="IPR000210">
    <property type="entry name" value="BTB/POZ_dom"/>
</dbReference>
<organism evidence="5 8">
    <name type="scientific">Sitophilus oryzae</name>
    <name type="common">Rice weevil</name>
    <name type="synonym">Curculio oryzae</name>
    <dbReference type="NCBI Taxonomy" id="7048"/>
    <lineage>
        <taxon>Eukaryota</taxon>
        <taxon>Metazoa</taxon>
        <taxon>Ecdysozoa</taxon>
        <taxon>Arthropoda</taxon>
        <taxon>Hexapoda</taxon>
        <taxon>Insecta</taxon>
        <taxon>Pterygota</taxon>
        <taxon>Neoptera</taxon>
        <taxon>Endopterygota</taxon>
        <taxon>Coleoptera</taxon>
        <taxon>Polyphaga</taxon>
        <taxon>Cucujiformia</taxon>
        <taxon>Curculionidae</taxon>
        <taxon>Dryophthorinae</taxon>
        <taxon>Sitophilus</taxon>
    </lineage>
</organism>
<evidence type="ECO:0000256" key="1">
    <source>
        <dbReference type="ARBA" id="ARBA00004123"/>
    </source>
</evidence>
<dbReference type="FunFam" id="3.30.710.10:FF:000271">
    <property type="entry name" value="BTB-V protein domain"/>
    <property type="match status" value="1"/>
</dbReference>
<reference evidence="6 7" key="1">
    <citation type="submission" date="2025-04" db="UniProtKB">
        <authorList>
            <consortium name="RefSeq"/>
        </authorList>
    </citation>
    <scope>IDENTIFICATION</scope>
    <source>
        <tissue evidence="6 7">Gonads</tissue>
    </source>
</reference>
<accession>A0A6J2XUA1</accession>
<keyword evidence="5" id="KW-1185">Reference proteome</keyword>
<evidence type="ECO:0000259" key="4">
    <source>
        <dbReference type="PROSITE" id="PS50097"/>
    </source>
</evidence>
<evidence type="ECO:0000256" key="3">
    <source>
        <dbReference type="SAM" id="MobiDB-lite"/>
    </source>
</evidence>
<feature type="compositionally biased region" description="Low complexity" evidence="3">
    <location>
        <begin position="136"/>
        <end position="154"/>
    </location>
</feature>
<dbReference type="PROSITE" id="PS50097">
    <property type="entry name" value="BTB"/>
    <property type="match status" value="1"/>
</dbReference>
<evidence type="ECO:0000313" key="5">
    <source>
        <dbReference type="Proteomes" id="UP000504635"/>
    </source>
</evidence>
<proteinExistence type="predicted"/>
<dbReference type="GeneID" id="115881692"/>
<sequence>MVTPPPQQFCVRWNSYQQNLQSAFPKLLTSEHFVDVTLACENEMLKCHKVVLSACSTYFEKLLLDNPCQHPIIFMKDMKFQEMQSLVDFMYKGEVNVTQDDLPSLLKSAEALQIRGLCGSDQLLNSAYFGNLAKIPTGPSTSPQQSPTKTTPQQNKPAPLVTSTPEEKPQPSQVTMPKVEGLVKKEVNAATAEVSSECGGAPSSSECDSNDGMLQIKEDIEEEGDDSFFEGDGESLLDQDMMEEDRMINTGDCSRTPDSFAMANVSCQYDGSAGNMSMNWSLGSVSKRIRRSDEELRRAAECITRGQTFQMVSDQYNIPISTIRFYMARKGILPRRKRGRSCAPSMGMGSMPVTTSYTSPGSPIGPPYHIVHYKLPALGVQKLK</sequence>
<dbReference type="RefSeq" id="XP_030755145.1">
    <property type="nucleotide sequence ID" value="XM_030899285.1"/>
</dbReference>
<dbReference type="Pfam" id="PF00651">
    <property type="entry name" value="BTB"/>
    <property type="match status" value="1"/>
</dbReference>
<dbReference type="GO" id="GO:0005634">
    <property type="term" value="C:nucleus"/>
    <property type="evidence" value="ECO:0007669"/>
    <property type="project" value="UniProtKB-SubCell"/>
</dbReference>
<name>A0A6J2XUA1_SITOR</name>
<dbReference type="RefSeq" id="XP_030755146.1">
    <property type="nucleotide sequence ID" value="XM_030899286.1"/>
</dbReference>
<dbReference type="InterPro" id="IPR011333">
    <property type="entry name" value="SKP1/BTB/POZ_sf"/>
</dbReference>
<evidence type="ECO:0000313" key="6">
    <source>
        <dbReference type="RefSeq" id="XP_030755145.1"/>
    </source>
</evidence>
<feature type="region of interest" description="Disordered" evidence="3">
    <location>
        <begin position="135"/>
        <end position="176"/>
    </location>
</feature>
<dbReference type="KEGG" id="soy:115881692"/>
<feature type="domain" description="BTB" evidence="4">
    <location>
        <begin position="34"/>
        <end position="99"/>
    </location>
</feature>
<evidence type="ECO:0000313" key="7">
    <source>
        <dbReference type="RefSeq" id="XP_030755146.1"/>
    </source>
</evidence>
<dbReference type="InterPro" id="IPR051095">
    <property type="entry name" value="Dros_DevTransReg"/>
</dbReference>
<gene>
    <name evidence="6 7 8" type="primary">LOC115881692</name>
</gene>
<dbReference type="GO" id="GO:0006357">
    <property type="term" value="P:regulation of transcription by RNA polymerase II"/>
    <property type="evidence" value="ECO:0007669"/>
    <property type="project" value="TreeGrafter"/>
</dbReference>